<dbReference type="AlphaFoldDB" id="A4C7M5"/>
<comment type="caution">
    <text evidence="2">The sequence shown here is derived from an EMBL/GenBank/DDBJ whole genome shotgun (WGS) entry which is preliminary data.</text>
</comment>
<dbReference type="OrthoDB" id="6308600at2"/>
<organism evidence="2 3">
    <name type="scientific">Pseudoalteromonas tunicata D2</name>
    <dbReference type="NCBI Taxonomy" id="87626"/>
    <lineage>
        <taxon>Bacteria</taxon>
        <taxon>Pseudomonadati</taxon>
        <taxon>Pseudomonadota</taxon>
        <taxon>Gammaproteobacteria</taxon>
        <taxon>Alteromonadales</taxon>
        <taxon>Pseudoalteromonadaceae</taxon>
        <taxon>Pseudoalteromonas</taxon>
    </lineage>
</organism>
<evidence type="ECO:0000313" key="3">
    <source>
        <dbReference type="Proteomes" id="UP000006201"/>
    </source>
</evidence>
<accession>A4C7M5</accession>
<sequence length="196" mass="22217">MLKQLIASAILLSVSQLSYAGVIISTQAGKTFSQTLTTKEAKKIEIANDSHIAFSIERAKPNARYGLYYAKFESTLEQQLNTQLSMQYYAFQSAVEYPLYQDLNGYFGAHLGINTVKPSWTESDNYFAIGLYTGIEYQFTHAARFQLETRWINTLVNDNSKISCDASKNNDDQCLWHFDGDVLTQFQASAGFSYRF</sequence>
<proteinExistence type="predicted"/>
<feature type="chain" id="PRO_5002665989" description="Outer membrane protein beta-barrel domain-containing protein" evidence="1">
    <location>
        <begin position="21"/>
        <end position="196"/>
    </location>
</feature>
<dbReference type="EMBL" id="AAOH01000002">
    <property type="protein sequence ID" value="EAR29979.1"/>
    <property type="molecule type" value="Genomic_DNA"/>
</dbReference>
<keyword evidence="3" id="KW-1185">Reference proteome</keyword>
<dbReference type="eggNOG" id="COG3637">
    <property type="taxonomic scope" value="Bacteria"/>
</dbReference>
<evidence type="ECO:0008006" key="4">
    <source>
        <dbReference type="Google" id="ProtNLM"/>
    </source>
</evidence>
<evidence type="ECO:0000256" key="1">
    <source>
        <dbReference type="SAM" id="SignalP"/>
    </source>
</evidence>
<dbReference type="InterPro" id="IPR011250">
    <property type="entry name" value="OMP/PagP_B-barrel"/>
</dbReference>
<dbReference type="Proteomes" id="UP000006201">
    <property type="component" value="Unassembled WGS sequence"/>
</dbReference>
<dbReference type="STRING" id="87626.PTD2_14204"/>
<dbReference type="RefSeq" id="WP_009837852.1">
    <property type="nucleotide sequence ID" value="NZ_AAOH01000002.1"/>
</dbReference>
<dbReference type="HOGENOM" id="CLU_118565_0_0_6"/>
<feature type="signal peptide" evidence="1">
    <location>
        <begin position="1"/>
        <end position="20"/>
    </location>
</feature>
<dbReference type="Gene3D" id="2.40.160.20">
    <property type="match status" value="1"/>
</dbReference>
<dbReference type="SUPFAM" id="SSF56925">
    <property type="entry name" value="OMPA-like"/>
    <property type="match status" value="1"/>
</dbReference>
<protein>
    <recommendedName>
        <fullName evidence="4">Outer membrane protein beta-barrel domain-containing protein</fullName>
    </recommendedName>
</protein>
<keyword evidence="1" id="KW-0732">Signal</keyword>
<reference evidence="2 3" key="1">
    <citation type="submission" date="2006-02" db="EMBL/GenBank/DDBJ databases">
        <authorList>
            <person name="Moran M.A."/>
            <person name="Kjelleberg S."/>
            <person name="Egan S."/>
            <person name="Saunders N."/>
            <person name="Thomas T."/>
            <person name="Ferriera S."/>
            <person name="Johnson J."/>
            <person name="Kravitz S."/>
            <person name="Halpern A."/>
            <person name="Remington K."/>
            <person name="Beeson K."/>
            <person name="Tran B."/>
            <person name="Rogers Y.-H."/>
            <person name="Friedman R."/>
            <person name="Venter J.C."/>
        </authorList>
    </citation>
    <scope>NUCLEOTIDE SEQUENCE [LARGE SCALE GENOMIC DNA]</scope>
    <source>
        <strain evidence="2 3">D2</strain>
    </source>
</reference>
<evidence type="ECO:0000313" key="2">
    <source>
        <dbReference type="EMBL" id="EAR29979.1"/>
    </source>
</evidence>
<name>A4C7M5_9GAMM</name>
<gene>
    <name evidence="2" type="ORF">PTD2_14204</name>
</gene>